<dbReference type="PANTHER" id="PTHR33865">
    <property type="entry name" value="PROTEIN FAM183B"/>
    <property type="match status" value="1"/>
</dbReference>
<evidence type="ECO:0008006" key="9">
    <source>
        <dbReference type="Google" id="ProtNLM"/>
    </source>
</evidence>
<evidence type="ECO:0000313" key="8">
    <source>
        <dbReference type="Proteomes" id="UP001519460"/>
    </source>
</evidence>
<reference evidence="7 8" key="1">
    <citation type="journal article" date="2023" name="Sci. Data">
        <title>Genome assembly of the Korean intertidal mud-creeper Batillaria attramentaria.</title>
        <authorList>
            <person name="Patra A.K."/>
            <person name="Ho P.T."/>
            <person name="Jun S."/>
            <person name="Lee S.J."/>
            <person name="Kim Y."/>
            <person name="Won Y.J."/>
        </authorList>
    </citation>
    <scope>NUCLEOTIDE SEQUENCE [LARGE SCALE GENOMIC DNA]</scope>
    <source>
        <strain evidence="7">Wonlab-2016</strain>
    </source>
</reference>
<name>A0ABD0KJX1_9CAEN</name>
<gene>
    <name evidence="7" type="ORF">BaRGS_00021213</name>
</gene>
<organism evidence="7 8">
    <name type="scientific">Batillaria attramentaria</name>
    <dbReference type="NCBI Taxonomy" id="370345"/>
    <lineage>
        <taxon>Eukaryota</taxon>
        <taxon>Metazoa</taxon>
        <taxon>Spiralia</taxon>
        <taxon>Lophotrochozoa</taxon>
        <taxon>Mollusca</taxon>
        <taxon>Gastropoda</taxon>
        <taxon>Caenogastropoda</taxon>
        <taxon>Sorbeoconcha</taxon>
        <taxon>Cerithioidea</taxon>
        <taxon>Batillariidae</taxon>
        <taxon>Batillaria</taxon>
    </lineage>
</organism>
<dbReference type="InterPro" id="IPR029214">
    <property type="entry name" value="CFAP144"/>
</dbReference>
<keyword evidence="5" id="KW-0966">Cell projection</keyword>
<evidence type="ECO:0000256" key="4">
    <source>
        <dbReference type="ARBA" id="ARBA00023212"/>
    </source>
</evidence>
<dbReference type="GO" id="GO:0005856">
    <property type="term" value="C:cytoskeleton"/>
    <property type="evidence" value="ECO:0007669"/>
    <property type="project" value="UniProtKB-SubCell"/>
</dbReference>
<keyword evidence="8" id="KW-1185">Reference proteome</keyword>
<comment type="similarity">
    <text evidence="6">Belongs to the CFAP144 family.</text>
</comment>
<evidence type="ECO:0000313" key="7">
    <source>
        <dbReference type="EMBL" id="KAK7487511.1"/>
    </source>
</evidence>
<dbReference type="EMBL" id="JACVVK020000163">
    <property type="protein sequence ID" value="KAK7487511.1"/>
    <property type="molecule type" value="Genomic_DNA"/>
</dbReference>
<comment type="caution">
    <text evidence="7">The sequence shown here is derived from an EMBL/GenBank/DDBJ whole genome shotgun (WGS) entry which is preliminary data.</text>
</comment>
<evidence type="ECO:0000256" key="1">
    <source>
        <dbReference type="ARBA" id="ARBA00004138"/>
    </source>
</evidence>
<dbReference type="AlphaFoldDB" id="A0ABD0KJX1"/>
<comment type="subcellular location">
    <subcellularLocation>
        <location evidence="1">Cell projection</location>
        <location evidence="1">Cilium</location>
    </subcellularLocation>
    <subcellularLocation>
        <location evidence="2">Cytoplasm</location>
        <location evidence="2">Cytoskeleton</location>
    </subcellularLocation>
</comment>
<accession>A0ABD0KJX1</accession>
<dbReference type="PANTHER" id="PTHR33865:SF3">
    <property type="entry name" value="PROTEIN FAM183B"/>
    <property type="match status" value="1"/>
</dbReference>
<dbReference type="Pfam" id="PF14886">
    <property type="entry name" value="FAM183"/>
    <property type="match status" value="1"/>
</dbReference>
<sequence>MAGKAPPAKEPKNMVHQYAILCETVEKENRYQRLYTNYSINPFKEFYVIAGKPNAVEEDGEEDAHFRQVIHQANMEPVKKYKRPQTEAQEIGWITKPLIQTDRGDTRLNFFRQNSPITKFMDKAWLEKEQQNMGN</sequence>
<keyword evidence="4" id="KW-0206">Cytoskeleton</keyword>
<protein>
    <recommendedName>
        <fullName evidence="9">Protein FAM183A</fullName>
    </recommendedName>
</protein>
<proteinExistence type="inferred from homology"/>
<keyword evidence="3" id="KW-0963">Cytoplasm</keyword>
<evidence type="ECO:0000256" key="5">
    <source>
        <dbReference type="ARBA" id="ARBA00023273"/>
    </source>
</evidence>
<dbReference type="GO" id="GO:0005929">
    <property type="term" value="C:cilium"/>
    <property type="evidence" value="ECO:0007669"/>
    <property type="project" value="UniProtKB-SubCell"/>
</dbReference>
<evidence type="ECO:0000256" key="6">
    <source>
        <dbReference type="ARBA" id="ARBA00034777"/>
    </source>
</evidence>
<evidence type="ECO:0000256" key="2">
    <source>
        <dbReference type="ARBA" id="ARBA00004245"/>
    </source>
</evidence>
<evidence type="ECO:0000256" key="3">
    <source>
        <dbReference type="ARBA" id="ARBA00022490"/>
    </source>
</evidence>
<dbReference type="Proteomes" id="UP001519460">
    <property type="component" value="Unassembled WGS sequence"/>
</dbReference>